<dbReference type="InterPro" id="IPR051494">
    <property type="entry name" value="BSD_domain-containing"/>
</dbReference>
<evidence type="ECO:0000259" key="7">
    <source>
        <dbReference type="PROSITE" id="PS50858"/>
    </source>
</evidence>
<dbReference type="PANTHER" id="PTHR16019">
    <property type="entry name" value="SYNAPSE-ASSOCIATED PROTEIN"/>
    <property type="match status" value="1"/>
</dbReference>
<dbReference type="InterPro" id="IPR005607">
    <property type="entry name" value="BSD_dom"/>
</dbReference>
<evidence type="ECO:0000256" key="1">
    <source>
        <dbReference type="ARBA" id="ARBA00022553"/>
    </source>
</evidence>
<evidence type="ECO:0000313" key="8">
    <source>
        <dbReference type="Ensembl" id="ENSCVAP00000001472.1"/>
    </source>
</evidence>
<evidence type="ECO:0000256" key="3">
    <source>
        <dbReference type="ARBA" id="ARBA00065448"/>
    </source>
</evidence>
<keyword evidence="9" id="KW-1185">Reference proteome</keyword>
<evidence type="ECO:0000256" key="4">
    <source>
        <dbReference type="ARBA" id="ARBA00068563"/>
    </source>
</evidence>
<comment type="subunit">
    <text evidence="3">Interacts (via phosphorylated form and BSD domain) with AKT1; this interaction is enhanced in a mTORC2-mediated manner in response to epidermal growth factor (EGF) stimulation and activates AKT1.</text>
</comment>
<dbReference type="Ensembl" id="ENSCVAT00000013361.1">
    <property type="protein sequence ID" value="ENSCVAP00000001472.1"/>
    <property type="gene ID" value="ENSCVAG00000002462.1"/>
</dbReference>
<dbReference type="Pfam" id="PF03909">
    <property type="entry name" value="BSD"/>
    <property type="match status" value="1"/>
</dbReference>
<dbReference type="KEGG" id="cvg:107095774"/>
<dbReference type="GO" id="GO:0048172">
    <property type="term" value="P:regulation of short-term neuronal synaptic plasticity"/>
    <property type="evidence" value="ECO:0007669"/>
    <property type="project" value="TreeGrafter"/>
</dbReference>
<dbReference type="FunFam" id="1.10.3970.10:FF:000001">
    <property type="entry name" value="synapse-associated protein 1 isoform X1"/>
    <property type="match status" value="1"/>
</dbReference>
<dbReference type="Proteomes" id="UP000265020">
    <property type="component" value="Unassembled WGS sequence"/>
</dbReference>
<dbReference type="PANTHER" id="PTHR16019:SF6">
    <property type="entry name" value="SYNAPSE-ASSOCIATED PROTEIN 1"/>
    <property type="match status" value="1"/>
</dbReference>
<feature type="region of interest" description="Disordered" evidence="6">
    <location>
        <begin position="219"/>
        <end position="253"/>
    </location>
</feature>
<dbReference type="GO" id="GO:0005634">
    <property type="term" value="C:nucleus"/>
    <property type="evidence" value="ECO:0007669"/>
    <property type="project" value="TreeGrafter"/>
</dbReference>
<dbReference type="SUPFAM" id="SSF140383">
    <property type="entry name" value="BSD domain-like"/>
    <property type="match status" value="1"/>
</dbReference>
<dbReference type="GO" id="GO:0032869">
    <property type="term" value="P:cellular response to insulin stimulus"/>
    <property type="evidence" value="ECO:0007669"/>
    <property type="project" value="UniProtKB-ARBA"/>
</dbReference>
<dbReference type="InterPro" id="IPR035925">
    <property type="entry name" value="BSD_dom_sf"/>
</dbReference>
<dbReference type="GO" id="GO:0005794">
    <property type="term" value="C:Golgi apparatus"/>
    <property type="evidence" value="ECO:0007669"/>
    <property type="project" value="TreeGrafter"/>
</dbReference>
<dbReference type="OrthoDB" id="47923at2759"/>
<proteinExistence type="predicted"/>
<dbReference type="GeneID" id="107095774"/>
<dbReference type="PROSITE" id="PS50858">
    <property type="entry name" value="BSD"/>
    <property type="match status" value="1"/>
</dbReference>
<comment type="function">
    <text evidence="2">Plays a role in adipocyte differentiation by promoting mTORC2-mediated phosphorylation of AKT1 at 'Ser-473' after growth factor stimulation.</text>
</comment>
<name>A0A3Q2C9S0_CYPVA</name>
<protein>
    <recommendedName>
        <fullName evidence="4">Synapse-associated protein 1</fullName>
    </recommendedName>
    <alternativeName>
        <fullName evidence="5">BSD domain-containing signal transducer and Akt interactor protein</fullName>
    </alternativeName>
</protein>
<dbReference type="GO" id="GO:0045202">
    <property type="term" value="C:synapse"/>
    <property type="evidence" value="ECO:0007669"/>
    <property type="project" value="TreeGrafter"/>
</dbReference>
<dbReference type="OMA" id="WMQQAKE"/>
<reference evidence="8" key="2">
    <citation type="submission" date="2025-09" db="UniProtKB">
        <authorList>
            <consortium name="Ensembl"/>
        </authorList>
    </citation>
    <scope>IDENTIFICATION</scope>
</reference>
<reference evidence="8" key="1">
    <citation type="submission" date="2025-08" db="UniProtKB">
        <authorList>
            <consortium name="Ensembl"/>
        </authorList>
    </citation>
    <scope>IDENTIFICATION</scope>
</reference>
<dbReference type="AlphaFoldDB" id="A0A3Q2C9S0"/>
<evidence type="ECO:0000256" key="6">
    <source>
        <dbReference type="SAM" id="MobiDB-lite"/>
    </source>
</evidence>
<keyword evidence="1" id="KW-0597">Phosphoprotein</keyword>
<dbReference type="RefSeq" id="XP_015247548.1">
    <property type="nucleotide sequence ID" value="XM_015392062.1"/>
</dbReference>
<evidence type="ECO:0000256" key="2">
    <source>
        <dbReference type="ARBA" id="ARBA00058614"/>
    </source>
</evidence>
<dbReference type="GO" id="GO:0071364">
    <property type="term" value="P:cellular response to epidermal growth factor stimulus"/>
    <property type="evidence" value="ECO:0007669"/>
    <property type="project" value="UniProtKB-ARBA"/>
</dbReference>
<organism evidence="8 9">
    <name type="scientific">Cyprinodon variegatus</name>
    <name type="common">Sheepshead minnow</name>
    <dbReference type="NCBI Taxonomy" id="28743"/>
    <lineage>
        <taxon>Eukaryota</taxon>
        <taxon>Metazoa</taxon>
        <taxon>Chordata</taxon>
        <taxon>Craniata</taxon>
        <taxon>Vertebrata</taxon>
        <taxon>Euteleostomi</taxon>
        <taxon>Actinopterygii</taxon>
        <taxon>Neopterygii</taxon>
        <taxon>Teleostei</taxon>
        <taxon>Neoteleostei</taxon>
        <taxon>Acanthomorphata</taxon>
        <taxon>Ovalentaria</taxon>
        <taxon>Atherinomorphae</taxon>
        <taxon>Cyprinodontiformes</taxon>
        <taxon>Cyprinodontidae</taxon>
        <taxon>Cyprinodon</taxon>
    </lineage>
</organism>
<evidence type="ECO:0000256" key="5">
    <source>
        <dbReference type="ARBA" id="ARBA00075325"/>
    </source>
</evidence>
<sequence>MLKNWGVWLGQGNKNVEVSEELEHVDKRRDSDEEKQTVTCEKHAEAPPLLQKAESFSKSMISLANKASKKLTETMLETAESLRKSVEEGKLNQIIDNSMLGDFQKEQQRFVLEREAKKVGAAVPPWVGYDEEDIMQEQILALSADRRNFLRDPPAGVQFPFDLEQSYPVALVMLEEDELLKKMRFHLVPREVKEERFWRNYFYRVSLIKQSAQLTALTAQQASESHSDPVKRQCPPVTQKPRQHKDEAKVSISSPGSEFISSALKSSAINKEDLAKRTELLVLDKKEHPQEKQDDIPKWERELQEELEEYDVLAENEIQDEAWDREIEEMLHEDFEKI</sequence>
<dbReference type="SMART" id="SM00751">
    <property type="entry name" value="BSD"/>
    <property type="match status" value="1"/>
</dbReference>
<evidence type="ECO:0000313" key="9">
    <source>
        <dbReference type="Proteomes" id="UP000265020"/>
    </source>
</evidence>
<dbReference type="GO" id="GO:0045600">
    <property type="term" value="P:positive regulation of fat cell differentiation"/>
    <property type="evidence" value="ECO:0007669"/>
    <property type="project" value="UniProtKB-ARBA"/>
</dbReference>
<dbReference type="GO" id="GO:0038203">
    <property type="term" value="P:TORC2 signaling"/>
    <property type="evidence" value="ECO:0007669"/>
    <property type="project" value="UniProtKB-ARBA"/>
</dbReference>
<accession>A0A3Q2C9S0</accession>
<dbReference type="Gene3D" id="1.10.3970.10">
    <property type="entry name" value="BSD domain"/>
    <property type="match status" value="1"/>
</dbReference>
<dbReference type="GeneTree" id="ENSGT00390000007662"/>
<feature type="domain" description="BSD" evidence="7">
    <location>
        <begin position="157"/>
        <end position="209"/>
    </location>
</feature>